<evidence type="ECO:0000313" key="3">
    <source>
        <dbReference type="EMBL" id="KAK1760092.1"/>
    </source>
</evidence>
<evidence type="ECO:0000259" key="2">
    <source>
        <dbReference type="Pfam" id="PF06985"/>
    </source>
</evidence>
<sequence>MASIANLSRGRQDAFKYSSLLPEGSIRLLRILACPDRAAPIRCQLFDYALIASDRPSHLYEALSYAWGSPETTHSLFIDDRVLPITANLHAALMHLRDPHLDRVLWADAVCVNQKDLAERSRQVQFMPVVYSCASRVIVWLGEDKDDSKRAMETIRRNAVHKRQCAGSSTEAVIFALLGMSSDNPAAKGLLPNYETPWSSVLERVVTAVFGDDIYGEEHSFVISLVPTDDTSQLAGKEGNTRLIHHQCLAPIRNGDICCLMEGASQPSIIRIAGDHFRVIVSAIHHLSGPDQLLVSEASKISPVESLLAWDLNGGKKQMADDSVDMDALRGYRRMAQVRTREFTEFSDKKARLANVEQIRGLIERFSELDYNSSELDELRAKYKTAKVELDNAKDKLVSAHDELDKAHVKLEGVYELLEDTNTYWASMNEKRDSTIKRQIPWHQRGCNCVYCIGLLLIIAIHERVNKMYL</sequence>
<feature type="coiled-coil region" evidence="1">
    <location>
        <begin position="376"/>
        <end position="410"/>
    </location>
</feature>
<dbReference type="InterPro" id="IPR052895">
    <property type="entry name" value="HetReg/Transcr_Mod"/>
</dbReference>
<evidence type="ECO:0000313" key="4">
    <source>
        <dbReference type="Proteomes" id="UP001239445"/>
    </source>
</evidence>
<name>A0AAJ0FAG9_9PEZI</name>
<dbReference type="AlphaFoldDB" id="A0AAJ0FAG9"/>
<dbReference type="EMBL" id="MU839827">
    <property type="protein sequence ID" value="KAK1760092.1"/>
    <property type="molecule type" value="Genomic_DNA"/>
</dbReference>
<organism evidence="3 4">
    <name type="scientific">Echria macrotheca</name>
    <dbReference type="NCBI Taxonomy" id="438768"/>
    <lineage>
        <taxon>Eukaryota</taxon>
        <taxon>Fungi</taxon>
        <taxon>Dikarya</taxon>
        <taxon>Ascomycota</taxon>
        <taxon>Pezizomycotina</taxon>
        <taxon>Sordariomycetes</taxon>
        <taxon>Sordariomycetidae</taxon>
        <taxon>Sordariales</taxon>
        <taxon>Schizotheciaceae</taxon>
        <taxon>Echria</taxon>
    </lineage>
</organism>
<accession>A0AAJ0FAG9</accession>
<proteinExistence type="predicted"/>
<dbReference type="PANTHER" id="PTHR24148">
    <property type="entry name" value="ANKYRIN REPEAT DOMAIN-CONTAINING PROTEIN 39 HOMOLOG-RELATED"/>
    <property type="match status" value="1"/>
</dbReference>
<dbReference type="InterPro" id="IPR010730">
    <property type="entry name" value="HET"/>
</dbReference>
<gene>
    <name evidence="3" type="ORF">QBC47DRAFT_426963</name>
</gene>
<evidence type="ECO:0000256" key="1">
    <source>
        <dbReference type="SAM" id="Coils"/>
    </source>
</evidence>
<protein>
    <submittedName>
        <fullName evidence="3">Heterokaryon incompatibility protein-domain-containing protein</fullName>
    </submittedName>
</protein>
<dbReference type="Pfam" id="PF06985">
    <property type="entry name" value="HET"/>
    <property type="match status" value="1"/>
</dbReference>
<feature type="domain" description="Heterokaryon incompatibility" evidence="2">
    <location>
        <begin position="60"/>
        <end position="165"/>
    </location>
</feature>
<comment type="caution">
    <text evidence="3">The sequence shown here is derived from an EMBL/GenBank/DDBJ whole genome shotgun (WGS) entry which is preliminary data.</text>
</comment>
<keyword evidence="4" id="KW-1185">Reference proteome</keyword>
<keyword evidence="1" id="KW-0175">Coiled coil</keyword>
<dbReference type="PANTHER" id="PTHR24148:SF78">
    <property type="entry name" value="HETEROKARYON INCOMPATIBILITY DOMAIN-CONTAINING PROTEIN"/>
    <property type="match status" value="1"/>
</dbReference>
<dbReference type="Proteomes" id="UP001239445">
    <property type="component" value="Unassembled WGS sequence"/>
</dbReference>
<reference evidence="3" key="1">
    <citation type="submission" date="2023-06" db="EMBL/GenBank/DDBJ databases">
        <title>Genome-scale phylogeny and comparative genomics of the fungal order Sordariales.</title>
        <authorList>
            <consortium name="Lawrence Berkeley National Laboratory"/>
            <person name="Hensen N."/>
            <person name="Bonometti L."/>
            <person name="Westerberg I."/>
            <person name="Brannstrom I.O."/>
            <person name="Guillou S."/>
            <person name="Cros-Aarteil S."/>
            <person name="Calhoun S."/>
            <person name="Haridas S."/>
            <person name="Kuo A."/>
            <person name="Mondo S."/>
            <person name="Pangilinan J."/>
            <person name="Riley R."/>
            <person name="Labutti K."/>
            <person name="Andreopoulos B."/>
            <person name="Lipzen A."/>
            <person name="Chen C."/>
            <person name="Yanf M."/>
            <person name="Daum C."/>
            <person name="Ng V."/>
            <person name="Clum A."/>
            <person name="Steindorff A."/>
            <person name="Ohm R."/>
            <person name="Martin F."/>
            <person name="Silar P."/>
            <person name="Natvig D."/>
            <person name="Lalanne C."/>
            <person name="Gautier V."/>
            <person name="Ament-Velasquez S.L."/>
            <person name="Kruys A."/>
            <person name="Hutchinson M.I."/>
            <person name="Powell A.J."/>
            <person name="Barry K."/>
            <person name="Miller A.N."/>
            <person name="Grigoriev I.V."/>
            <person name="Debuchy R."/>
            <person name="Gladieux P."/>
            <person name="Thoren M.H."/>
            <person name="Johannesson H."/>
        </authorList>
    </citation>
    <scope>NUCLEOTIDE SEQUENCE</scope>
    <source>
        <strain evidence="3">PSN4</strain>
    </source>
</reference>